<accession>A0AAJ7RUW0</accession>
<evidence type="ECO:0000313" key="2">
    <source>
        <dbReference type="Proteomes" id="UP000694920"/>
    </source>
</evidence>
<organism evidence="2 3">
    <name type="scientific">Cephus cinctus</name>
    <name type="common">Wheat stem sawfly</name>
    <dbReference type="NCBI Taxonomy" id="211228"/>
    <lineage>
        <taxon>Eukaryota</taxon>
        <taxon>Metazoa</taxon>
        <taxon>Ecdysozoa</taxon>
        <taxon>Arthropoda</taxon>
        <taxon>Hexapoda</taxon>
        <taxon>Insecta</taxon>
        <taxon>Pterygota</taxon>
        <taxon>Neoptera</taxon>
        <taxon>Endopterygota</taxon>
        <taxon>Hymenoptera</taxon>
        <taxon>Cephoidea</taxon>
        <taxon>Cephidae</taxon>
        <taxon>Cephus</taxon>
    </lineage>
</organism>
<feature type="transmembrane region" description="Helical" evidence="1">
    <location>
        <begin position="144"/>
        <end position="162"/>
    </location>
</feature>
<keyword evidence="2" id="KW-1185">Reference proteome</keyword>
<dbReference type="AlphaFoldDB" id="A0AAJ7RUW0"/>
<dbReference type="KEGG" id="ccin:107274092"/>
<dbReference type="GeneID" id="107274092"/>
<evidence type="ECO:0000256" key="1">
    <source>
        <dbReference type="SAM" id="Phobius"/>
    </source>
</evidence>
<evidence type="ECO:0000313" key="3">
    <source>
        <dbReference type="RefSeq" id="XP_024947135.1"/>
    </source>
</evidence>
<protein>
    <submittedName>
        <fullName evidence="3">Uncharacterized protein LOC107274092 isoform X1</fullName>
    </submittedName>
</protein>
<proteinExistence type="predicted"/>
<keyword evidence="1" id="KW-1133">Transmembrane helix</keyword>
<keyword evidence="1" id="KW-0812">Transmembrane</keyword>
<dbReference type="RefSeq" id="XP_024947135.1">
    <property type="nucleotide sequence ID" value="XM_025091367.1"/>
</dbReference>
<sequence>MNGWDSGEGSMSNSVRDLEMDILQHLQCWQPPFVWTSLENSAGTKVIDVARTLGKSAVSVNKQRETTENPEPSTSSDSRVLLKLQDVSDSDIINNKDILMQKFSSLEKLANDEDDNLSSAPEETQNERPRRILVGWDSFRTKTMILLLILFLLWAAIYFPLIST</sequence>
<dbReference type="Proteomes" id="UP000694920">
    <property type="component" value="Unplaced"/>
</dbReference>
<reference evidence="3" key="1">
    <citation type="submission" date="2025-08" db="UniProtKB">
        <authorList>
            <consortium name="RefSeq"/>
        </authorList>
    </citation>
    <scope>IDENTIFICATION</scope>
</reference>
<name>A0AAJ7RUW0_CEPCN</name>
<keyword evidence="1" id="KW-0472">Membrane</keyword>
<gene>
    <name evidence="3" type="primary">LOC107274092</name>
</gene>